<name>A0ABT1X4Q3_9PROT</name>
<reference evidence="1 2" key="1">
    <citation type="submission" date="2022-06" db="EMBL/GenBank/DDBJ databases">
        <title>Roseomonas CN29.</title>
        <authorList>
            <person name="Cheng Y."/>
            <person name="He X."/>
        </authorList>
    </citation>
    <scope>NUCLEOTIDE SEQUENCE [LARGE SCALE GENOMIC DNA]</scope>
    <source>
        <strain evidence="1 2">CN29</strain>
    </source>
</reference>
<dbReference type="Proteomes" id="UP001524642">
    <property type="component" value="Unassembled WGS sequence"/>
</dbReference>
<sequence>MALLDSVHLTMLIGPTLPLPAPPTLMEALQSVEVTHRDDGPNGFQISFSLGRGSLADVLDYGMLLGPVLKPFNRVILVVTHNGLPAVLMDGVVTHRQHAPDTEPGSALVTITGEDVSVMMDLEEKRAAHPCLPDMAIAAKIMLGYAKYAIVPDVRPPMALDMPLPVMRVPMQVGTDLQMLRGLAARNGFVFYVEPGPVPGTNRGYWGPPKRLDLPQPALNIGMGRDSNGAKLQFEYDALAPAVVGDTVQDSVTGARLPVRTFASTRLPPLVLDPATTPLHTTRSVLASAPGGLNMVQAYGRAQAVTDNASDAVVTARGEVDTLRYGRALRARGLVGVRGAGYTHDGLYYVKRVTHKIGPGTYTQDVTLTREGETALLPVVVP</sequence>
<evidence type="ECO:0000313" key="1">
    <source>
        <dbReference type="EMBL" id="MCR0982756.1"/>
    </source>
</evidence>
<keyword evidence="2" id="KW-1185">Reference proteome</keyword>
<evidence type="ECO:0008006" key="3">
    <source>
        <dbReference type="Google" id="ProtNLM"/>
    </source>
</evidence>
<gene>
    <name evidence="1" type="ORF">NRP21_11915</name>
</gene>
<proteinExistence type="predicted"/>
<protein>
    <recommendedName>
        <fullName evidence="3">Phage late control D family protein</fullName>
    </recommendedName>
</protein>
<accession>A0ABT1X4Q3</accession>
<evidence type="ECO:0000313" key="2">
    <source>
        <dbReference type="Proteomes" id="UP001524642"/>
    </source>
</evidence>
<organism evidence="1 2">
    <name type="scientific">Roseomonas populi</name>
    <dbReference type="NCBI Taxonomy" id="3121582"/>
    <lineage>
        <taxon>Bacteria</taxon>
        <taxon>Pseudomonadati</taxon>
        <taxon>Pseudomonadota</taxon>
        <taxon>Alphaproteobacteria</taxon>
        <taxon>Acetobacterales</taxon>
        <taxon>Roseomonadaceae</taxon>
        <taxon>Roseomonas</taxon>
    </lineage>
</organism>
<dbReference type="EMBL" id="JANJOU010000008">
    <property type="protein sequence ID" value="MCR0982756.1"/>
    <property type="molecule type" value="Genomic_DNA"/>
</dbReference>
<dbReference type="RefSeq" id="WP_257716419.1">
    <property type="nucleotide sequence ID" value="NZ_JANJOU010000008.1"/>
</dbReference>
<comment type="caution">
    <text evidence="1">The sequence shown here is derived from an EMBL/GenBank/DDBJ whole genome shotgun (WGS) entry which is preliminary data.</text>
</comment>